<sequence length="282" mass="32513">MEDSESISLDELFKFGLHAVQELEDLTPQDAKYDEIVSEALKKLQHCTELVNQLHLFSVNESVEEIATPVLKFLLLPALLASLSPRKKDDRLLLIEQSEIYFKDFLKRCSEYGLTKWEDKKDEDAEAKEGQRTIERSLENAARQRNSKIDRYKEQQRLEGVILKLEKTLEKNGVTSVQDDEAREYYLSLIQFWCLKAVDELVSVEHEKAILQHMRSLPKEGKTKHEAQPKKPFKPFIITKSAEQKKVYGAGYPSLPVLSVDEFYEQKYGKEAQAGKSDHCSC</sequence>
<dbReference type="InterPro" id="IPR007304">
    <property type="entry name" value="TAP46-like"/>
</dbReference>
<accession>A0A1V9XHN1</accession>
<dbReference type="PANTHER" id="PTHR10933:SF9">
    <property type="entry name" value="IMMUNOGLOBULIN-BINDING PROTEIN 1"/>
    <property type="match status" value="1"/>
</dbReference>
<dbReference type="Pfam" id="PF04177">
    <property type="entry name" value="TAP42"/>
    <property type="match status" value="1"/>
</dbReference>
<dbReference type="InterPro" id="IPR038511">
    <property type="entry name" value="TAP42/TAP46-like_sf"/>
</dbReference>
<dbReference type="EMBL" id="MNPL01010617">
    <property type="protein sequence ID" value="OQR73027.1"/>
    <property type="molecule type" value="Genomic_DNA"/>
</dbReference>
<dbReference type="GO" id="GO:0009966">
    <property type="term" value="P:regulation of signal transduction"/>
    <property type="evidence" value="ECO:0007669"/>
    <property type="project" value="InterPro"/>
</dbReference>
<dbReference type="Proteomes" id="UP000192247">
    <property type="component" value="Unassembled WGS sequence"/>
</dbReference>
<evidence type="ECO:0000313" key="1">
    <source>
        <dbReference type="EMBL" id="OQR73027.1"/>
    </source>
</evidence>
<dbReference type="InParanoid" id="A0A1V9XHN1"/>
<name>A0A1V9XHN1_9ACAR</name>
<dbReference type="STRING" id="418985.A0A1V9XHN1"/>
<evidence type="ECO:0000313" key="2">
    <source>
        <dbReference type="Proteomes" id="UP000192247"/>
    </source>
</evidence>
<reference evidence="1 2" key="1">
    <citation type="journal article" date="2017" name="Gigascience">
        <title>Draft genome of the honey bee ectoparasitic mite, Tropilaelaps mercedesae, is shaped by the parasitic life history.</title>
        <authorList>
            <person name="Dong X."/>
            <person name="Armstrong S.D."/>
            <person name="Xia D."/>
            <person name="Makepeace B.L."/>
            <person name="Darby A.C."/>
            <person name="Kadowaki T."/>
        </authorList>
    </citation>
    <scope>NUCLEOTIDE SEQUENCE [LARGE SCALE GENOMIC DNA]</scope>
    <source>
        <strain evidence="1">Wuxi-XJTLU</strain>
    </source>
</reference>
<dbReference type="GO" id="GO:0051721">
    <property type="term" value="F:protein phosphatase 2A binding"/>
    <property type="evidence" value="ECO:0007669"/>
    <property type="project" value="TreeGrafter"/>
</dbReference>
<dbReference type="Gene3D" id="1.25.40.540">
    <property type="entry name" value="TAP42-like family"/>
    <property type="match status" value="1"/>
</dbReference>
<dbReference type="GO" id="GO:0035303">
    <property type="term" value="P:regulation of dephosphorylation"/>
    <property type="evidence" value="ECO:0007669"/>
    <property type="project" value="TreeGrafter"/>
</dbReference>
<organism evidence="1 2">
    <name type="scientific">Tropilaelaps mercedesae</name>
    <dbReference type="NCBI Taxonomy" id="418985"/>
    <lineage>
        <taxon>Eukaryota</taxon>
        <taxon>Metazoa</taxon>
        <taxon>Ecdysozoa</taxon>
        <taxon>Arthropoda</taxon>
        <taxon>Chelicerata</taxon>
        <taxon>Arachnida</taxon>
        <taxon>Acari</taxon>
        <taxon>Parasitiformes</taxon>
        <taxon>Mesostigmata</taxon>
        <taxon>Gamasina</taxon>
        <taxon>Dermanyssoidea</taxon>
        <taxon>Laelapidae</taxon>
        <taxon>Tropilaelaps</taxon>
    </lineage>
</organism>
<comment type="caution">
    <text evidence="1">The sequence shown here is derived from an EMBL/GenBank/DDBJ whole genome shotgun (WGS) entry which is preliminary data.</text>
</comment>
<dbReference type="PANTHER" id="PTHR10933">
    <property type="entry name" value="IMMUNOGLOBULIN-BINDING PROTEIN 1"/>
    <property type="match status" value="1"/>
</dbReference>
<gene>
    <name evidence="1" type="ORF">BIW11_03668</name>
</gene>
<dbReference type="FunCoup" id="A0A1V9XHN1">
    <property type="interactions" value="664"/>
</dbReference>
<feature type="non-terminal residue" evidence="1">
    <location>
        <position position="282"/>
    </location>
</feature>
<dbReference type="OrthoDB" id="10261753at2759"/>
<dbReference type="AlphaFoldDB" id="A0A1V9XHN1"/>
<dbReference type="GO" id="GO:0005829">
    <property type="term" value="C:cytosol"/>
    <property type="evidence" value="ECO:0007669"/>
    <property type="project" value="TreeGrafter"/>
</dbReference>
<protein>
    <submittedName>
        <fullName evidence="1">Immunoglobulin-binding protein 1-like</fullName>
    </submittedName>
</protein>
<proteinExistence type="predicted"/>
<keyword evidence="2" id="KW-1185">Reference proteome</keyword>